<gene>
    <name evidence="1" type="ORF">Q5H94_12315</name>
</gene>
<name>A0ABT9A1H3_9SPHN</name>
<protein>
    <submittedName>
        <fullName evidence="1">Uncharacterized protein</fullName>
    </submittedName>
</protein>
<keyword evidence="2" id="KW-1185">Reference proteome</keyword>
<sequence>MALSGNRSLSVFNIAWGEDIGDYFEHLTSNISPSLDEASFDLFFTDEIVSLTDPETGTVIWKTDGIPSVR</sequence>
<evidence type="ECO:0000313" key="2">
    <source>
        <dbReference type="Proteomes" id="UP001176468"/>
    </source>
</evidence>
<comment type="caution">
    <text evidence="1">The sequence shown here is derived from an EMBL/GenBank/DDBJ whole genome shotgun (WGS) entry which is preliminary data.</text>
</comment>
<dbReference type="EMBL" id="JAUQSZ010000008">
    <property type="protein sequence ID" value="MDO7843110.1"/>
    <property type="molecule type" value="Genomic_DNA"/>
</dbReference>
<evidence type="ECO:0000313" key="1">
    <source>
        <dbReference type="EMBL" id="MDO7843110.1"/>
    </source>
</evidence>
<dbReference type="RefSeq" id="WP_304561568.1">
    <property type="nucleotide sequence ID" value="NZ_JAUQSZ010000008.1"/>
</dbReference>
<organism evidence="1 2">
    <name type="scientific">Sphingomonas immobilis</name>
    <dbReference type="NCBI Taxonomy" id="3063997"/>
    <lineage>
        <taxon>Bacteria</taxon>
        <taxon>Pseudomonadati</taxon>
        <taxon>Pseudomonadota</taxon>
        <taxon>Alphaproteobacteria</taxon>
        <taxon>Sphingomonadales</taxon>
        <taxon>Sphingomonadaceae</taxon>
        <taxon>Sphingomonas</taxon>
    </lineage>
</organism>
<accession>A0ABT9A1H3</accession>
<proteinExistence type="predicted"/>
<reference evidence="1" key="1">
    <citation type="submission" date="2023-07" db="EMBL/GenBank/DDBJ databases">
        <authorList>
            <person name="Kim M.K."/>
        </authorList>
    </citation>
    <scope>NUCLEOTIDE SEQUENCE</scope>
    <source>
        <strain evidence="1">CA1-15</strain>
    </source>
</reference>
<dbReference type="Proteomes" id="UP001176468">
    <property type="component" value="Unassembled WGS sequence"/>
</dbReference>